<dbReference type="PANTHER" id="PTHR10039">
    <property type="entry name" value="AMELOGENIN"/>
    <property type="match status" value="1"/>
</dbReference>
<evidence type="ECO:0000313" key="4">
    <source>
        <dbReference type="Proteomes" id="UP001221142"/>
    </source>
</evidence>
<dbReference type="Proteomes" id="UP001221142">
    <property type="component" value="Unassembled WGS sequence"/>
</dbReference>
<dbReference type="EMBL" id="JARKIF010000010">
    <property type="protein sequence ID" value="KAJ7629063.1"/>
    <property type="molecule type" value="Genomic_DNA"/>
</dbReference>
<protein>
    <recommendedName>
        <fullName evidence="2">Nephrocystin 3-like N-terminal domain-containing protein</fullName>
    </recommendedName>
</protein>
<proteinExistence type="predicted"/>
<evidence type="ECO:0000259" key="2">
    <source>
        <dbReference type="Pfam" id="PF24883"/>
    </source>
</evidence>
<dbReference type="InterPro" id="IPR056884">
    <property type="entry name" value="NPHP3-like_N"/>
</dbReference>
<dbReference type="AlphaFoldDB" id="A0AAD7FNM2"/>
<feature type="domain" description="Nephrocystin 3-like N-terminal" evidence="2">
    <location>
        <begin position="19"/>
        <end position="156"/>
    </location>
</feature>
<sequence>MPSRDTYELLADLLRRLDDPGVRVLWLHGPAGAGKSAIMHTLCQRLQDTGRLGGSFFFKRGHPTRNNGRILFATLAHQLGIFEPSLKCSISRRVEANPTLVSDSIASQLRELVVEPCRLASGCGLRILIIDGLDECAGVPVQQELLRCIADIFCSHHALPGPANVPLQPLG</sequence>
<reference evidence="3" key="1">
    <citation type="submission" date="2023-03" db="EMBL/GenBank/DDBJ databases">
        <title>Massive genome expansion in bonnet fungi (Mycena s.s.) driven by repeated elements and novel gene families across ecological guilds.</title>
        <authorList>
            <consortium name="Lawrence Berkeley National Laboratory"/>
            <person name="Harder C.B."/>
            <person name="Miyauchi S."/>
            <person name="Viragh M."/>
            <person name="Kuo A."/>
            <person name="Thoen E."/>
            <person name="Andreopoulos B."/>
            <person name="Lu D."/>
            <person name="Skrede I."/>
            <person name="Drula E."/>
            <person name="Henrissat B."/>
            <person name="Morin E."/>
            <person name="Kohler A."/>
            <person name="Barry K."/>
            <person name="LaButti K."/>
            <person name="Morin E."/>
            <person name="Salamov A."/>
            <person name="Lipzen A."/>
            <person name="Mereny Z."/>
            <person name="Hegedus B."/>
            <person name="Baldrian P."/>
            <person name="Stursova M."/>
            <person name="Weitz H."/>
            <person name="Taylor A."/>
            <person name="Grigoriev I.V."/>
            <person name="Nagy L.G."/>
            <person name="Martin F."/>
            <person name="Kauserud H."/>
        </authorList>
    </citation>
    <scope>NUCLEOTIDE SEQUENCE</scope>
    <source>
        <strain evidence="3">9284</strain>
    </source>
</reference>
<dbReference type="Pfam" id="PF24883">
    <property type="entry name" value="NPHP3_N"/>
    <property type="match status" value="1"/>
</dbReference>
<dbReference type="Gene3D" id="3.40.50.300">
    <property type="entry name" value="P-loop containing nucleotide triphosphate hydrolases"/>
    <property type="match status" value="1"/>
</dbReference>
<dbReference type="PANTHER" id="PTHR10039:SF14">
    <property type="entry name" value="NACHT DOMAIN-CONTAINING PROTEIN"/>
    <property type="match status" value="1"/>
</dbReference>
<keyword evidence="4" id="KW-1185">Reference proteome</keyword>
<keyword evidence="1" id="KW-0677">Repeat</keyword>
<dbReference type="InterPro" id="IPR027417">
    <property type="entry name" value="P-loop_NTPase"/>
</dbReference>
<comment type="caution">
    <text evidence="3">The sequence shown here is derived from an EMBL/GenBank/DDBJ whole genome shotgun (WGS) entry which is preliminary data.</text>
</comment>
<name>A0AAD7FNM2_9AGAR</name>
<organism evidence="3 4">
    <name type="scientific">Roridomyces roridus</name>
    <dbReference type="NCBI Taxonomy" id="1738132"/>
    <lineage>
        <taxon>Eukaryota</taxon>
        <taxon>Fungi</taxon>
        <taxon>Dikarya</taxon>
        <taxon>Basidiomycota</taxon>
        <taxon>Agaricomycotina</taxon>
        <taxon>Agaricomycetes</taxon>
        <taxon>Agaricomycetidae</taxon>
        <taxon>Agaricales</taxon>
        <taxon>Marasmiineae</taxon>
        <taxon>Mycenaceae</taxon>
        <taxon>Roridomyces</taxon>
    </lineage>
</organism>
<dbReference type="SUPFAM" id="SSF52540">
    <property type="entry name" value="P-loop containing nucleoside triphosphate hydrolases"/>
    <property type="match status" value="1"/>
</dbReference>
<evidence type="ECO:0000256" key="1">
    <source>
        <dbReference type="ARBA" id="ARBA00022737"/>
    </source>
</evidence>
<evidence type="ECO:0000313" key="3">
    <source>
        <dbReference type="EMBL" id="KAJ7629063.1"/>
    </source>
</evidence>
<accession>A0AAD7FNM2</accession>
<gene>
    <name evidence="3" type="ORF">FB45DRAFT_748963</name>
</gene>